<accession>A0A0B6Y339</accession>
<feature type="non-terminal residue" evidence="2">
    <location>
        <position position="63"/>
    </location>
</feature>
<reference evidence="2" key="1">
    <citation type="submission" date="2014-12" db="EMBL/GenBank/DDBJ databases">
        <title>Insight into the proteome of Arion vulgaris.</title>
        <authorList>
            <person name="Aradska J."/>
            <person name="Bulat T."/>
            <person name="Smidak R."/>
            <person name="Sarate P."/>
            <person name="Gangsoo J."/>
            <person name="Sialana F."/>
            <person name="Bilban M."/>
            <person name="Lubec G."/>
        </authorList>
    </citation>
    <scope>NUCLEOTIDE SEQUENCE</scope>
    <source>
        <tissue evidence="2">Skin</tissue>
    </source>
</reference>
<gene>
    <name evidence="2" type="primary">ORF11026</name>
</gene>
<organism evidence="2">
    <name type="scientific">Arion vulgaris</name>
    <dbReference type="NCBI Taxonomy" id="1028688"/>
    <lineage>
        <taxon>Eukaryota</taxon>
        <taxon>Metazoa</taxon>
        <taxon>Spiralia</taxon>
        <taxon>Lophotrochozoa</taxon>
        <taxon>Mollusca</taxon>
        <taxon>Gastropoda</taxon>
        <taxon>Heterobranchia</taxon>
        <taxon>Euthyneura</taxon>
        <taxon>Panpulmonata</taxon>
        <taxon>Eupulmonata</taxon>
        <taxon>Stylommatophora</taxon>
        <taxon>Helicina</taxon>
        <taxon>Arionoidea</taxon>
        <taxon>Arionidae</taxon>
        <taxon>Arion</taxon>
    </lineage>
</organism>
<feature type="region of interest" description="Disordered" evidence="1">
    <location>
        <begin position="1"/>
        <end position="22"/>
    </location>
</feature>
<sequence>MYSKDMREMQDKLQQQQSSEQHYPRVVEELVEGHTVIEVMNVAEKLKNLRETNQLDTVLRWKD</sequence>
<name>A0A0B6Y339_9EUPU</name>
<dbReference type="EMBL" id="HACG01003669">
    <property type="protein sequence ID" value="CEK50534.1"/>
    <property type="molecule type" value="Transcribed_RNA"/>
</dbReference>
<protein>
    <submittedName>
        <fullName evidence="2">Uncharacterized protein</fullName>
    </submittedName>
</protein>
<proteinExistence type="predicted"/>
<feature type="compositionally biased region" description="Basic and acidic residues" evidence="1">
    <location>
        <begin position="1"/>
        <end position="11"/>
    </location>
</feature>
<dbReference type="AlphaFoldDB" id="A0A0B6Y339"/>
<evidence type="ECO:0000313" key="2">
    <source>
        <dbReference type="EMBL" id="CEK50534.1"/>
    </source>
</evidence>
<evidence type="ECO:0000256" key="1">
    <source>
        <dbReference type="SAM" id="MobiDB-lite"/>
    </source>
</evidence>